<evidence type="ECO:0000256" key="1">
    <source>
        <dbReference type="ARBA" id="ARBA00009820"/>
    </source>
</evidence>
<dbReference type="Proteomes" id="UP000192907">
    <property type="component" value="Unassembled WGS sequence"/>
</dbReference>
<dbReference type="EMBL" id="FWZT01000010">
    <property type="protein sequence ID" value="SMF33526.1"/>
    <property type="molecule type" value="Genomic_DNA"/>
</dbReference>
<dbReference type="STRING" id="1513793.SAMN06296036_11091"/>
<reference evidence="4" key="1">
    <citation type="submission" date="2017-04" db="EMBL/GenBank/DDBJ databases">
        <authorList>
            <person name="Varghese N."/>
            <person name="Submissions S."/>
        </authorList>
    </citation>
    <scope>NUCLEOTIDE SEQUENCE [LARGE SCALE GENOMIC DNA]</scope>
    <source>
        <strain evidence="4">RKEM611</strain>
    </source>
</reference>
<organism evidence="3 4">
    <name type="scientific">Pseudobacteriovorax antillogorgiicola</name>
    <dbReference type="NCBI Taxonomy" id="1513793"/>
    <lineage>
        <taxon>Bacteria</taxon>
        <taxon>Pseudomonadati</taxon>
        <taxon>Bdellovibrionota</taxon>
        <taxon>Oligoflexia</taxon>
        <taxon>Oligoflexales</taxon>
        <taxon>Pseudobacteriovoracaceae</taxon>
        <taxon>Pseudobacteriovorax</taxon>
    </lineage>
</organism>
<sequence length="470" mass="52095">MMLRLMFSMLIMIAGSVAHGSQPLIVNIDNPSFRKVLVATPAITNNQATGALAETFQSKTHTKLAELLTFSGFFNVVASQAYEDYMGKMIGERQSKDGKAWLTDMIKLSGPETVQWRTLGVESLTLGSMESKEGKLTVTLKTFDVTRNKQLVAKEFTDVKDFTTTVRRYADFVLEAYTGKPGIFSSKLTFVGRREKGSAKQIFISDYDGSNLKQITTGEEPHLSPAWSPDGRYIAYTSFEGGNPHIYIYDTQDGSKRRLTQTRGLNSGANWSPDGTYIAYTASNGGDTDIYVLPSKGGKRKLLIKGSGLDVDPKYSPDGKYIAFVSGRYGNPHIFVGTLANGSESRVVRDKRLTYAGWYNSTPAWSPESDKIIFGGYDKDIDRYDIFIMNPDGSQLERLTLKTGDNESPSWSPNGQMIAFQSNRIGQSNSKGEPGLFIMNRDGSGQKRLEIPLFEVQTPHWSGPRQDLVQ</sequence>
<evidence type="ECO:0000313" key="3">
    <source>
        <dbReference type="EMBL" id="SMF33526.1"/>
    </source>
</evidence>
<evidence type="ECO:0000256" key="2">
    <source>
        <dbReference type="SAM" id="SignalP"/>
    </source>
</evidence>
<proteinExistence type="inferred from homology"/>
<dbReference type="OrthoDB" id="5287957at2"/>
<accession>A0A1Y6C2M8</accession>
<dbReference type="Gene3D" id="3.40.50.10070">
    <property type="entry name" value="TolB, N-terminal domain"/>
    <property type="match status" value="1"/>
</dbReference>
<evidence type="ECO:0000313" key="4">
    <source>
        <dbReference type="Proteomes" id="UP000192907"/>
    </source>
</evidence>
<dbReference type="RefSeq" id="WP_132320812.1">
    <property type="nucleotide sequence ID" value="NZ_FWZT01000010.1"/>
</dbReference>
<feature type="signal peptide" evidence="2">
    <location>
        <begin position="1"/>
        <end position="20"/>
    </location>
</feature>
<name>A0A1Y6C2M8_9BACT</name>
<dbReference type="SUPFAM" id="SSF52964">
    <property type="entry name" value="TolB, N-terminal domain"/>
    <property type="match status" value="1"/>
</dbReference>
<dbReference type="InterPro" id="IPR011659">
    <property type="entry name" value="WD40"/>
</dbReference>
<dbReference type="PANTHER" id="PTHR36842:SF1">
    <property type="entry name" value="PROTEIN TOLB"/>
    <property type="match status" value="1"/>
</dbReference>
<keyword evidence="2" id="KW-0732">Signal</keyword>
<dbReference type="AlphaFoldDB" id="A0A1Y6C2M8"/>
<dbReference type="SUPFAM" id="SSF69304">
    <property type="entry name" value="Tricorn protease N-terminal domain"/>
    <property type="match status" value="1"/>
</dbReference>
<keyword evidence="4" id="KW-1185">Reference proteome</keyword>
<protein>
    <submittedName>
        <fullName evidence="3">TolB protein</fullName>
    </submittedName>
</protein>
<comment type="similarity">
    <text evidence="1">Belongs to the TolB family.</text>
</comment>
<dbReference type="InterPro" id="IPR011042">
    <property type="entry name" value="6-blade_b-propeller_TolB-like"/>
</dbReference>
<gene>
    <name evidence="3" type="ORF">SAMN06296036_11091</name>
</gene>
<dbReference type="PANTHER" id="PTHR36842">
    <property type="entry name" value="PROTEIN TOLB HOMOLOG"/>
    <property type="match status" value="1"/>
</dbReference>
<feature type="chain" id="PRO_5014873731" evidence="2">
    <location>
        <begin position="21"/>
        <end position="470"/>
    </location>
</feature>
<dbReference type="Gene3D" id="2.120.10.30">
    <property type="entry name" value="TolB, C-terminal domain"/>
    <property type="match status" value="2"/>
</dbReference>
<dbReference type="Pfam" id="PF07676">
    <property type="entry name" value="PD40"/>
    <property type="match status" value="4"/>
</dbReference>